<dbReference type="KEGG" id="mmob:F6R98_10665"/>
<evidence type="ECO:0000313" key="1">
    <source>
        <dbReference type="EMBL" id="QFY43020.1"/>
    </source>
</evidence>
<dbReference type="InParanoid" id="A0A5Q0BGT2"/>
<dbReference type="RefSeq" id="WP_153249004.1">
    <property type="nucleotide sequence ID" value="NZ_CP044205.1"/>
</dbReference>
<evidence type="ECO:0008006" key="3">
    <source>
        <dbReference type="Google" id="ProtNLM"/>
    </source>
</evidence>
<keyword evidence="2" id="KW-1185">Reference proteome</keyword>
<dbReference type="AlphaFoldDB" id="A0A5Q0BGT2"/>
<dbReference type="OrthoDB" id="5570236at2"/>
<gene>
    <name evidence="1" type="ORF">F6R98_10665</name>
</gene>
<protein>
    <recommendedName>
        <fullName evidence="3">Phage tail protein</fullName>
    </recommendedName>
</protein>
<sequence length="299" mass="31468">MSLFNEIASSLAQSTGIGGALSSLNAQINAFTGMNPATAAMAAQARGMASTAVAQLANKYTPAVVKRMDATMGASGYGGLLGGGTNSGNVLDAMGVTTYSAVNGLSSVNSQAPGAISIRGFDGNPNPLFGGISMAEARQIYQEAQSTRFAKKNLFLIDVSSRLKGSISNFNLFVTDIEYAPFTITGEKRRVGSSVLDSVQSGEPVELRITTMDDQAGTLKNWFQAHCMAAVALDGTVGLPEQYAIKIVITHAFIKPASGAYTDTGLYRPANIEFSLSRREDALQEIQMSFSQLDTFMAP</sequence>
<organism evidence="1 2">
    <name type="scientific">Candidatus Methylospira mobilis</name>
    <dbReference type="NCBI Taxonomy" id="1808979"/>
    <lineage>
        <taxon>Bacteria</taxon>
        <taxon>Pseudomonadati</taxon>
        <taxon>Pseudomonadota</taxon>
        <taxon>Gammaproteobacteria</taxon>
        <taxon>Methylococcales</taxon>
        <taxon>Methylococcaceae</taxon>
        <taxon>Candidatus Methylospira</taxon>
    </lineage>
</organism>
<reference evidence="1 2" key="1">
    <citation type="submission" date="2019-09" db="EMBL/GenBank/DDBJ databases">
        <title>Ecophysiology of the spiral-shaped methanotroph Methylospira mobilis as revealed by the complete genome sequence.</title>
        <authorList>
            <person name="Oshkin I.Y."/>
            <person name="Dedysh S.N."/>
            <person name="Miroshnikov K."/>
            <person name="Danilova O.V."/>
            <person name="Hakobyan A."/>
            <person name="Liesack W."/>
        </authorList>
    </citation>
    <scope>NUCLEOTIDE SEQUENCE [LARGE SCALE GENOMIC DNA]</scope>
    <source>
        <strain evidence="1 2">Shm1</strain>
    </source>
</reference>
<dbReference type="EMBL" id="CP044205">
    <property type="protein sequence ID" value="QFY43020.1"/>
    <property type="molecule type" value="Genomic_DNA"/>
</dbReference>
<name>A0A5Q0BGT2_9GAMM</name>
<evidence type="ECO:0000313" key="2">
    <source>
        <dbReference type="Proteomes" id="UP000325755"/>
    </source>
</evidence>
<dbReference type="Proteomes" id="UP000325755">
    <property type="component" value="Chromosome"/>
</dbReference>
<accession>A0A5Q0BGT2</accession>
<proteinExistence type="predicted"/>